<proteinExistence type="predicted"/>
<protein>
    <submittedName>
        <fullName evidence="7">Prenylcysteine oxidase 1</fullName>
    </submittedName>
</protein>
<keyword evidence="5" id="KW-0325">Glycoprotein</keyword>
<name>A0A2P6VPE3_9CHLO</name>
<dbReference type="InterPro" id="IPR010795">
    <property type="entry name" value="Prenylcys_lyase"/>
</dbReference>
<evidence type="ECO:0000256" key="1">
    <source>
        <dbReference type="ARBA" id="ARBA00001974"/>
    </source>
</evidence>
<feature type="domain" description="Prenylcysteine lyase" evidence="6">
    <location>
        <begin position="237"/>
        <end position="312"/>
    </location>
</feature>
<dbReference type="Proteomes" id="UP000239649">
    <property type="component" value="Unassembled WGS sequence"/>
</dbReference>
<dbReference type="Pfam" id="PF07156">
    <property type="entry name" value="Prenylcys_lyase"/>
    <property type="match status" value="2"/>
</dbReference>
<gene>
    <name evidence="7" type="ORF">C2E20_1560</name>
</gene>
<keyword evidence="8" id="KW-1185">Reference proteome</keyword>
<keyword evidence="3" id="KW-0274">FAD</keyword>
<dbReference type="EMBL" id="LHPF02000002">
    <property type="protein sequence ID" value="PSC75950.1"/>
    <property type="molecule type" value="Genomic_DNA"/>
</dbReference>
<evidence type="ECO:0000313" key="8">
    <source>
        <dbReference type="Proteomes" id="UP000239649"/>
    </source>
</evidence>
<dbReference type="GO" id="GO:0001735">
    <property type="term" value="F:prenylcysteine oxidase activity"/>
    <property type="evidence" value="ECO:0007669"/>
    <property type="project" value="InterPro"/>
</dbReference>
<dbReference type="InterPro" id="IPR017046">
    <property type="entry name" value="Prenylcysteine_Oxase1"/>
</dbReference>
<dbReference type="GO" id="GO:0030328">
    <property type="term" value="P:prenylcysteine catabolic process"/>
    <property type="evidence" value="ECO:0007669"/>
    <property type="project" value="InterPro"/>
</dbReference>
<accession>A0A2P6VPE3</accession>
<evidence type="ECO:0000259" key="6">
    <source>
        <dbReference type="Pfam" id="PF07156"/>
    </source>
</evidence>
<dbReference type="PANTHER" id="PTHR15944:SF0">
    <property type="entry name" value="PRENYLCYSTEINE LYASE DOMAIN-CONTAINING PROTEIN"/>
    <property type="match status" value="1"/>
</dbReference>
<sequence>MVWHKNYLVRDLTAAAGLEREDLPAPGAEGLLAVYDGQTLVFAESPWRLLTLIRLLWRYWLSWFSFRGAPAQTFQRFEQIYALLANGTTFDRPVDLLKAVGLYDLTQASMFEWLRVNLGESGDLLGSELIAGVNRCNCNQNNQELNALAGMVSMPARHRPWSLPGVQLAGFQKPVVPARKYQQTVATFVRGEVRPSFFGLPSMDYAAVLVSDAAARLPWSSLGLEQQQPCVEAVPHAWLSMMFEAGFEVVANHTWSTPGAYPAFDPPEDFAPFTLCPGLYYAAALENAASAMEIAAIEGRMAALLTAQHLRRRGAADAGEQAALHLRSEGVLGAGTGAGSERHEAAGAA</sequence>
<evidence type="ECO:0000256" key="2">
    <source>
        <dbReference type="ARBA" id="ARBA00022630"/>
    </source>
</evidence>
<dbReference type="AlphaFoldDB" id="A0A2P6VPE3"/>
<reference evidence="7 8" key="1">
    <citation type="journal article" date="2018" name="Plant J.">
        <title>Genome sequences of Chlorella sorokiniana UTEX 1602 and Micractinium conductrix SAG 241.80: implications to maltose excretion by a green alga.</title>
        <authorList>
            <person name="Arriola M.B."/>
            <person name="Velmurugan N."/>
            <person name="Zhang Y."/>
            <person name="Plunkett M.H."/>
            <person name="Hondzo H."/>
            <person name="Barney B.M."/>
        </authorList>
    </citation>
    <scope>NUCLEOTIDE SEQUENCE [LARGE SCALE GENOMIC DNA]</scope>
    <source>
        <strain evidence="7 8">SAG 241.80</strain>
    </source>
</reference>
<feature type="domain" description="Prenylcysteine lyase" evidence="6">
    <location>
        <begin position="42"/>
        <end position="163"/>
    </location>
</feature>
<comment type="cofactor">
    <cofactor evidence="1">
        <name>FAD</name>
        <dbReference type="ChEBI" id="CHEBI:57692"/>
    </cofactor>
</comment>
<dbReference type="GO" id="GO:0030327">
    <property type="term" value="P:prenylated protein catabolic process"/>
    <property type="evidence" value="ECO:0007669"/>
    <property type="project" value="TreeGrafter"/>
</dbReference>
<evidence type="ECO:0000256" key="3">
    <source>
        <dbReference type="ARBA" id="ARBA00022827"/>
    </source>
</evidence>
<dbReference type="PANTHER" id="PTHR15944">
    <property type="entry name" value="FARNESYLCYSTEINE LYASE"/>
    <property type="match status" value="1"/>
</dbReference>
<comment type="caution">
    <text evidence="7">The sequence shown here is derived from an EMBL/GenBank/DDBJ whole genome shotgun (WGS) entry which is preliminary data.</text>
</comment>
<keyword evidence="4" id="KW-0560">Oxidoreductase</keyword>
<organism evidence="7 8">
    <name type="scientific">Micractinium conductrix</name>
    <dbReference type="NCBI Taxonomy" id="554055"/>
    <lineage>
        <taxon>Eukaryota</taxon>
        <taxon>Viridiplantae</taxon>
        <taxon>Chlorophyta</taxon>
        <taxon>core chlorophytes</taxon>
        <taxon>Trebouxiophyceae</taxon>
        <taxon>Chlorellales</taxon>
        <taxon>Chlorellaceae</taxon>
        <taxon>Chlorella clade</taxon>
        <taxon>Micractinium</taxon>
    </lineage>
</organism>
<evidence type="ECO:0000256" key="5">
    <source>
        <dbReference type="ARBA" id="ARBA00023180"/>
    </source>
</evidence>
<keyword evidence="2" id="KW-0285">Flavoprotein</keyword>
<evidence type="ECO:0000256" key="4">
    <source>
        <dbReference type="ARBA" id="ARBA00023002"/>
    </source>
</evidence>
<evidence type="ECO:0000313" key="7">
    <source>
        <dbReference type="EMBL" id="PSC75950.1"/>
    </source>
</evidence>
<dbReference type="OrthoDB" id="437369at2759"/>